<feature type="region of interest" description="Disordered" evidence="1">
    <location>
        <begin position="1"/>
        <end position="45"/>
    </location>
</feature>
<accession>A0A915E2T0</accession>
<evidence type="ECO:0000313" key="3">
    <source>
        <dbReference type="WBParaSite" id="jg26096"/>
    </source>
</evidence>
<evidence type="ECO:0000256" key="1">
    <source>
        <dbReference type="SAM" id="MobiDB-lite"/>
    </source>
</evidence>
<evidence type="ECO:0000313" key="2">
    <source>
        <dbReference type="Proteomes" id="UP000887574"/>
    </source>
</evidence>
<dbReference type="WBParaSite" id="jg26096">
    <property type="protein sequence ID" value="jg26096"/>
    <property type="gene ID" value="jg26096"/>
</dbReference>
<dbReference type="Proteomes" id="UP000887574">
    <property type="component" value="Unplaced"/>
</dbReference>
<sequence>MRKEDIDVKQGSHKLESSSREASAIQRATGRDGERRASKEGSMRKGLQQFVIKGTDEVSALDRKVIHHVACTNQPFLIVEEDTFRALFSSSDRENLTGKRTIQNGQCHGFMRQ</sequence>
<keyword evidence="2" id="KW-1185">Reference proteome</keyword>
<proteinExistence type="predicted"/>
<organism evidence="2 3">
    <name type="scientific">Ditylenchus dipsaci</name>
    <dbReference type="NCBI Taxonomy" id="166011"/>
    <lineage>
        <taxon>Eukaryota</taxon>
        <taxon>Metazoa</taxon>
        <taxon>Ecdysozoa</taxon>
        <taxon>Nematoda</taxon>
        <taxon>Chromadorea</taxon>
        <taxon>Rhabditida</taxon>
        <taxon>Tylenchina</taxon>
        <taxon>Tylenchomorpha</taxon>
        <taxon>Sphaerularioidea</taxon>
        <taxon>Anguinidae</taxon>
        <taxon>Anguininae</taxon>
        <taxon>Ditylenchus</taxon>
    </lineage>
</organism>
<feature type="compositionally biased region" description="Basic and acidic residues" evidence="1">
    <location>
        <begin position="29"/>
        <end position="43"/>
    </location>
</feature>
<dbReference type="AlphaFoldDB" id="A0A915E2T0"/>
<protein>
    <submittedName>
        <fullName evidence="3">Uncharacterized protein</fullName>
    </submittedName>
</protein>
<feature type="compositionally biased region" description="Basic and acidic residues" evidence="1">
    <location>
        <begin position="1"/>
        <end position="19"/>
    </location>
</feature>
<name>A0A915E2T0_9BILA</name>
<reference evidence="3" key="1">
    <citation type="submission" date="2022-11" db="UniProtKB">
        <authorList>
            <consortium name="WormBaseParasite"/>
        </authorList>
    </citation>
    <scope>IDENTIFICATION</scope>
</reference>